<evidence type="ECO:0000313" key="2">
    <source>
        <dbReference type="Proteomes" id="UP000626148"/>
    </source>
</evidence>
<comment type="caution">
    <text evidence="1">The sequence shown here is derived from an EMBL/GenBank/DDBJ whole genome shotgun (WGS) entry which is preliminary data.</text>
</comment>
<name>A0A918K1H4_9GAMM</name>
<accession>A0A918K1H4</accession>
<reference evidence="1" key="2">
    <citation type="submission" date="2020-09" db="EMBL/GenBank/DDBJ databases">
        <authorList>
            <person name="Sun Q."/>
            <person name="Kim S."/>
        </authorList>
    </citation>
    <scope>NUCLEOTIDE SEQUENCE</scope>
    <source>
        <strain evidence="1">KCTC 22169</strain>
    </source>
</reference>
<gene>
    <name evidence="1" type="ORF">GCM10007392_05480</name>
</gene>
<evidence type="ECO:0000313" key="1">
    <source>
        <dbReference type="EMBL" id="GGX41467.1"/>
    </source>
</evidence>
<reference evidence="1" key="1">
    <citation type="journal article" date="2014" name="Int. J. Syst. Evol. Microbiol.">
        <title>Complete genome sequence of Corynebacterium casei LMG S-19264T (=DSM 44701T), isolated from a smear-ripened cheese.</title>
        <authorList>
            <consortium name="US DOE Joint Genome Institute (JGI-PGF)"/>
            <person name="Walter F."/>
            <person name="Albersmeier A."/>
            <person name="Kalinowski J."/>
            <person name="Ruckert C."/>
        </authorList>
    </citation>
    <scope>NUCLEOTIDE SEQUENCE</scope>
    <source>
        <strain evidence="1">KCTC 22169</strain>
    </source>
</reference>
<evidence type="ECO:0008006" key="3">
    <source>
        <dbReference type="Google" id="ProtNLM"/>
    </source>
</evidence>
<protein>
    <recommendedName>
        <fullName evidence="3">YdhG-like domain-containing protein</fullName>
    </recommendedName>
</protein>
<dbReference type="Proteomes" id="UP000626148">
    <property type="component" value="Unassembled WGS sequence"/>
</dbReference>
<dbReference type="RefSeq" id="WP_189606937.1">
    <property type="nucleotide sequence ID" value="NZ_BMXR01000001.1"/>
</dbReference>
<organism evidence="1 2">
    <name type="scientific">Saccharospirillum salsuginis</name>
    <dbReference type="NCBI Taxonomy" id="418750"/>
    <lineage>
        <taxon>Bacteria</taxon>
        <taxon>Pseudomonadati</taxon>
        <taxon>Pseudomonadota</taxon>
        <taxon>Gammaproteobacteria</taxon>
        <taxon>Oceanospirillales</taxon>
        <taxon>Saccharospirillaceae</taxon>
        <taxon>Saccharospirillum</taxon>
    </lineage>
</organism>
<dbReference type="EMBL" id="BMXR01000001">
    <property type="protein sequence ID" value="GGX41467.1"/>
    <property type="molecule type" value="Genomic_DNA"/>
</dbReference>
<dbReference type="AlphaFoldDB" id="A0A918K1H4"/>
<proteinExistence type="predicted"/>
<sequence length="133" mass="15273">MDVSDQQAIEINRVRAFIREHAPDLIEAAGDSRWTEGKILYRFESDEPGMYAYMVGPLKNGKISWHLMPLYAVESIRDACEAPLKPFITGKSCIAFRHFDDLPLEALTTLVRDGTPRFHEAMEAHLAKRKRRK</sequence>
<keyword evidence="2" id="KW-1185">Reference proteome</keyword>